<dbReference type="Gene3D" id="1.20.120.20">
    <property type="entry name" value="Apolipoprotein"/>
    <property type="match status" value="1"/>
</dbReference>
<name>A0AA40M6R9_PECCC</name>
<dbReference type="Proteomes" id="UP001058167">
    <property type="component" value="Unassembled WGS sequence"/>
</dbReference>
<gene>
    <name evidence="3" type="ORF">Pcaca03_39740</name>
    <name evidence="2" type="ORF">SOASR016_38140</name>
</gene>
<keyword evidence="1" id="KW-0472">Membrane</keyword>
<keyword evidence="1" id="KW-1133">Transmembrane helix</keyword>
<evidence type="ECO:0000313" key="5">
    <source>
        <dbReference type="Proteomes" id="UP001165145"/>
    </source>
</evidence>
<evidence type="ECO:0000313" key="3">
    <source>
        <dbReference type="EMBL" id="GLV71530.1"/>
    </source>
</evidence>
<dbReference type="RefSeq" id="WP_039474474.1">
    <property type="nucleotide sequence ID" value="NZ_BRLF01000012.1"/>
</dbReference>
<reference evidence="2" key="1">
    <citation type="submission" date="2022-06" db="EMBL/GenBank/DDBJ databases">
        <title>Draft genome sequences of Pectobacterium carotovorum subsp. carotovorum str. NBRC12380.</title>
        <authorList>
            <person name="Wakabayashi Y."/>
            <person name="Kojima K."/>
        </authorList>
    </citation>
    <scope>NUCLEOTIDE SEQUENCE</scope>
    <source>
        <strain evidence="2">NBRC 12380</strain>
    </source>
</reference>
<proteinExistence type="predicted"/>
<keyword evidence="4" id="KW-1185">Reference proteome</keyword>
<protein>
    <recommendedName>
        <fullName evidence="6">MotA/TolQ/ExbB proton channel domain-containing protein</fullName>
    </recommendedName>
</protein>
<dbReference type="AlphaFoldDB" id="A0AA40M6R9"/>
<dbReference type="Proteomes" id="UP001165145">
    <property type="component" value="Unassembled WGS sequence"/>
</dbReference>
<accession>A0AA40M6R9</accession>
<organism evidence="3 5">
    <name type="scientific">Pectobacterium carotovorum subsp. carotovorum</name>
    <name type="common">Erwinia carotovora subsp. carotovora</name>
    <dbReference type="NCBI Taxonomy" id="555"/>
    <lineage>
        <taxon>Bacteria</taxon>
        <taxon>Pseudomonadati</taxon>
        <taxon>Pseudomonadota</taxon>
        <taxon>Gammaproteobacteria</taxon>
        <taxon>Enterobacterales</taxon>
        <taxon>Pectobacteriaceae</taxon>
        <taxon>Pectobacterium</taxon>
    </lineage>
</organism>
<evidence type="ECO:0000313" key="2">
    <source>
        <dbReference type="EMBL" id="GKX49062.1"/>
    </source>
</evidence>
<sequence length="459" mass="51166">MLSILPLETWIFIAVILAYFIYSNWNFTEKKAHESPGILITIGILATFLGIALGLASFDMNDVENSLPTLINGIKTAFWASVVGVACALIIKWRYAFRGVRTKNNQPIPTNSTIDDIVHHLQLSTESIGRLHYAMAGNEDASLLTQLKLMHGDQNDKLTNIHNAFTEFSRNQTENNSKALIEALKEVIHDFNEKIGEQFGDNFKQLNEAVGKINEWQQQYSLQIREMIEQQTQTTENMQQATQSFSEIMTQSESFTQVAKDIHQTIGTASSLEKGIEENLKQLAELIESSKTGIPEIEKGIMAIIEDVRNGATASATVIGDSIYTVTQTLESSAADFTSQMIGSSKAMSDAIKNQNQEMQKSVQQTGTELQEQITRLSQDLTKYIQRHNEDVTNNIVELNKKTEQQVQTLDAALAAALKKSLDSLGQQLGALSSKFVQDYDPLTEKLRDVVRLSENLRG</sequence>
<dbReference type="EMBL" id="BRLF01000012">
    <property type="protein sequence ID" value="GKX49062.1"/>
    <property type="molecule type" value="Genomic_DNA"/>
</dbReference>
<feature type="transmembrane region" description="Helical" evidence="1">
    <location>
        <begin position="6"/>
        <end position="25"/>
    </location>
</feature>
<comment type="caution">
    <text evidence="3">The sequence shown here is derived from an EMBL/GenBank/DDBJ whole genome shotgun (WGS) entry which is preliminary data.</text>
</comment>
<feature type="transmembrane region" description="Helical" evidence="1">
    <location>
        <begin position="76"/>
        <end position="95"/>
    </location>
</feature>
<evidence type="ECO:0008006" key="6">
    <source>
        <dbReference type="Google" id="ProtNLM"/>
    </source>
</evidence>
<keyword evidence="1" id="KW-0812">Transmembrane</keyword>
<evidence type="ECO:0000256" key="1">
    <source>
        <dbReference type="SAM" id="Phobius"/>
    </source>
</evidence>
<dbReference type="SUPFAM" id="SSF58113">
    <property type="entry name" value="Apolipoprotein A-I"/>
    <property type="match status" value="1"/>
</dbReference>
<reference evidence="3" key="2">
    <citation type="submission" date="2023-02" db="EMBL/GenBank/DDBJ databases">
        <title>Pectobacterium carotovorum subsp. carotovorum NBRC 12380.</title>
        <authorList>
            <person name="Ichikawa N."/>
            <person name="Sato H."/>
            <person name="Tonouchi N."/>
        </authorList>
    </citation>
    <scope>NUCLEOTIDE SEQUENCE</scope>
    <source>
        <strain evidence="3">NBRC 12380</strain>
    </source>
</reference>
<dbReference type="EMBL" id="BSRL01000012">
    <property type="protein sequence ID" value="GLV71530.1"/>
    <property type="molecule type" value="Genomic_DNA"/>
</dbReference>
<evidence type="ECO:0000313" key="4">
    <source>
        <dbReference type="Proteomes" id="UP001058167"/>
    </source>
</evidence>
<feature type="transmembrane region" description="Helical" evidence="1">
    <location>
        <begin position="37"/>
        <end position="56"/>
    </location>
</feature>